<dbReference type="Proteomes" id="UP000606721">
    <property type="component" value="Unassembled WGS sequence"/>
</dbReference>
<proteinExistence type="predicted"/>
<dbReference type="RefSeq" id="WP_190383201.1">
    <property type="nucleotide sequence ID" value="NZ_JACJQT010000030.1"/>
</dbReference>
<organism evidence="1 2">
    <name type="scientific">Aphanizomenon flos-aquae FACHB-1040</name>
    <dbReference type="NCBI Taxonomy" id="2692887"/>
    <lineage>
        <taxon>Bacteria</taxon>
        <taxon>Bacillati</taxon>
        <taxon>Cyanobacteriota</taxon>
        <taxon>Cyanophyceae</taxon>
        <taxon>Nostocales</taxon>
        <taxon>Aphanizomenonaceae</taxon>
        <taxon>Aphanizomenon</taxon>
    </lineage>
</organism>
<dbReference type="EMBL" id="JACJQT010000030">
    <property type="protein sequence ID" value="MBD2279132.1"/>
    <property type="molecule type" value="Genomic_DNA"/>
</dbReference>
<comment type="caution">
    <text evidence="1">The sequence shown here is derived from an EMBL/GenBank/DDBJ whole genome shotgun (WGS) entry which is preliminary data.</text>
</comment>
<evidence type="ECO:0000313" key="1">
    <source>
        <dbReference type="EMBL" id="MBD2279132.1"/>
    </source>
</evidence>
<reference evidence="1 2" key="1">
    <citation type="journal article" date="2020" name="ISME J.">
        <title>Comparative genomics reveals insights into cyanobacterial evolution and habitat adaptation.</title>
        <authorList>
            <person name="Chen M.Y."/>
            <person name="Teng W.K."/>
            <person name="Zhao L."/>
            <person name="Hu C.X."/>
            <person name="Zhou Y.K."/>
            <person name="Han B.P."/>
            <person name="Song L.R."/>
            <person name="Shu W.S."/>
        </authorList>
    </citation>
    <scope>NUCLEOTIDE SEQUENCE [LARGE SCALE GENOMIC DNA]</scope>
    <source>
        <strain evidence="1 2">FACHB-1040</strain>
    </source>
</reference>
<sequence>MSNPFFPGKSVPPEHFVGRTSEINFAFDQICNRSHFAIWGGLGIMSKTSFYNHPQQLNYQVV</sequence>
<accession>A0ABR8BWR5</accession>
<evidence type="ECO:0008006" key="3">
    <source>
        <dbReference type="Google" id="ProtNLM"/>
    </source>
</evidence>
<keyword evidence="2" id="KW-1185">Reference proteome</keyword>
<name>A0ABR8BWR5_APHFL</name>
<protein>
    <recommendedName>
        <fullName evidence="3">CpcD</fullName>
    </recommendedName>
</protein>
<evidence type="ECO:0000313" key="2">
    <source>
        <dbReference type="Proteomes" id="UP000606721"/>
    </source>
</evidence>
<gene>
    <name evidence="1" type="ORF">H6F99_12745</name>
</gene>